<evidence type="ECO:0000256" key="7">
    <source>
        <dbReference type="ARBA" id="ARBA00022777"/>
    </source>
</evidence>
<feature type="transmembrane region" description="Helical" evidence="13">
    <location>
        <begin position="284"/>
        <end position="306"/>
    </location>
</feature>
<evidence type="ECO:0000259" key="14">
    <source>
        <dbReference type="PROSITE" id="PS50109"/>
    </source>
</evidence>
<keyword evidence="12" id="KW-0175">Coiled coil</keyword>
<dbReference type="NCBIfam" id="TIGR00229">
    <property type="entry name" value="sensory_box"/>
    <property type="match status" value="1"/>
</dbReference>
<dbReference type="InterPro" id="IPR033479">
    <property type="entry name" value="dCache_1"/>
</dbReference>
<dbReference type="PANTHER" id="PTHR43065:SF46">
    <property type="entry name" value="C4-DICARBOXYLATE TRANSPORT SENSOR PROTEIN DCTB"/>
    <property type="match status" value="1"/>
</dbReference>
<feature type="domain" description="PAC" evidence="16">
    <location>
        <begin position="404"/>
        <end position="458"/>
    </location>
</feature>
<dbReference type="SUPFAM" id="SSF55785">
    <property type="entry name" value="PYP-like sensor domain (PAS domain)"/>
    <property type="match status" value="1"/>
</dbReference>
<evidence type="ECO:0000256" key="4">
    <source>
        <dbReference type="ARBA" id="ARBA00022679"/>
    </source>
</evidence>
<evidence type="ECO:0000256" key="6">
    <source>
        <dbReference type="ARBA" id="ARBA00022741"/>
    </source>
</evidence>
<evidence type="ECO:0008006" key="18">
    <source>
        <dbReference type="Google" id="ProtNLM"/>
    </source>
</evidence>
<dbReference type="PROSITE" id="PS50109">
    <property type="entry name" value="HIS_KIN"/>
    <property type="match status" value="1"/>
</dbReference>
<dbReference type="PRINTS" id="PR00344">
    <property type="entry name" value="BCTRLSENSOR"/>
</dbReference>
<feature type="coiled-coil region" evidence="12">
    <location>
        <begin position="313"/>
        <end position="347"/>
    </location>
</feature>
<dbReference type="GO" id="GO:0000155">
    <property type="term" value="F:phosphorelay sensor kinase activity"/>
    <property type="evidence" value="ECO:0007669"/>
    <property type="project" value="InterPro"/>
</dbReference>
<dbReference type="InterPro" id="IPR036890">
    <property type="entry name" value="HATPase_C_sf"/>
</dbReference>
<dbReference type="InterPro" id="IPR035965">
    <property type="entry name" value="PAS-like_dom_sf"/>
</dbReference>
<dbReference type="InterPro" id="IPR003661">
    <property type="entry name" value="HisK_dim/P_dom"/>
</dbReference>
<keyword evidence="8" id="KW-0067">ATP-binding</keyword>
<name>A0A5J4L1K2_9ZZZZ</name>
<evidence type="ECO:0000256" key="1">
    <source>
        <dbReference type="ARBA" id="ARBA00004651"/>
    </source>
</evidence>
<evidence type="ECO:0000256" key="2">
    <source>
        <dbReference type="ARBA" id="ARBA00022475"/>
    </source>
</evidence>
<reference evidence="17" key="1">
    <citation type="submission" date="2019-10" db="EMBL/GenBank/DDBJ databases">
        <title>Metagenomic sequencing of thiosulfate-disproportionating enrichment culture.</title>
        <authorList>
            <person name="Umezawa K."/>
            <person name="Kojima H."/>
            <person name="Fukui M."/>
        </authorList>
    </citation>
    <scope>NUCLEOTIDE SEQUENCE</scope>
    <source>
        <strain evidence="17">45J</strain>
    </source>
</reference>
<keyword evidence="6" id="KW-0547">Nucleotide-binding</keyword>
<feature type="transmembrane region" description="Helical" evidence="13">
    <location>
        <begin position="6"/>
        <end position="25"/>
    </location>
</feature>
<dbReference type="GO" id="GO:0005886">
    <property type="term" value="C:plasma membrane"/>
    <property type="evidence" value="ECO:0007669"/>
    <property type="project" value="UniProtKB-SubCell"/>
</dbReference>
<dbReference type="CDD" id="cd18774">
    <property type="entry name" value="PDC2_HK_sensor"/>
    <property type="match status" value="1"/>
</dbReference>
<dbReference type="PROSITE" id="PS50112">
    <property type="entry name" value="PAS"/>
    <property type="match status" value="1"/>
</dbReference>
<evidence type="ECO:0000256" key="3">
    <source>
        <dbReference type="ARBA" id="ARBA00022553"/>
    </source>
</evidence>
<dbReference type="Gene3D" id="3.30.565.10">
    <property type="entry name" value="Histidine kinase-like ATPase, C-terminal domain"/>
    <property type="match status" value="1"/>
</dbReference>
<evidence type="ECO:0000256" key="10">
    <source>
        <dbReference type="ARBA" id="ARBA00023012"/>
    </source>
</evidence>
<comment type="caution">
    <text evidence="17">The sequence shown here is derived from an EMBL/GenBank/DDBJ whole genome shotgun (WGS) entry which is preliminary data.</text>
</comment>
<dbReference type="Pfam" id="PF02518">
    <property type="entry name" value="HATPase_c"/>
    <property type="match status" value="1"/>
</dbReference>
<dbReference type="SMART" id="SM00388">
    <property type="entry name" value="HisKA"/>
    <property type="match status" value="1"/>
</dbReference>
<dbReference type="SUPFAM" id="SSF47384">
    <property type="entry name" value="Homodimeric domain of signal transducing histidine kinase"/>
    <property type="match status" value="1"/>
</dbReference>
<evidence type="ECO:0000313" key="17">
    <source>
        <dbReference type="EMBL" id="GER92710.1"/>
    </source>
</evidence>
<feature type="domain" description="PAS" evidence="15">
    <location>
        <begin position="344"/>
        <end position="380"/>
    </location>
</feature>
<keyword evidence="4" id="KW-0808">Transferase</keyword>
<evidence type="ECO:0000256" key="5">
    <source>
        <dbReference type="ARBA" id="ARBA00022692"/>
    </source>
</evidence>
<dbReference type="Pfam" id="PF02743">
    <property type="entry name" value="dCache_1"/>
    <property type="match status" value="1"/>
</dbReference>
<evidence type="ECO:0000256" key="9">
    <source>
        <dbReference type="ARBA" id="ARBA00022989"/>
    </source>
</evidence>
<keyword evidence="3" id="KW-0597">Phosphoprotein</keyword>
<keyword evidence="9 13" id="KW-1133">Transmembrane helix</keyword>
<dbReference type="InterPro" id="IPR036097">
    <property type="entry name" value="HisK_dim/P_sf"/>
</dbReference>
<evidence type="ECO:0000256" key="12">
    <source>
        <dbReference type="SAM" id="Coils"/>
    </source>
</evidence>
<dbReference type="InterPro" id="IPR000700">
    <property type="entry name" value="PAS-assoc_C"/>
</dbReference>
<feature type="domain" description="Histidine kinase" evidence="14">
    <location>
        <begin position="471"/>
        <end position="677"/>
    </location>
</feature>
<gene>
    <name evidence="17" type="ORF">A45J_0430</name>
</gene>
<dbReference type="PANTHER" id="PTHR43065">
    <property type="entry name" value="SENSOR HISTIDINE KINASE"/>
    <property type="match status" value="1"/>
</dbReference>
<dbReference type="CDD" id="cd00082">
    <property type="entry name" value="HisKA"/>
    <property type="match status" value="1"/>
</dbReference>
<evidence type="ECO:0000259" key="15">
    <source>
        <dbReference type="PROSITE" id="PS50112"/>
    </source>
</evidence>
<dbReference type="PROSITE" id="PS50113">
    <property type="entry name" value="PAC"/>
    <property type="match status" value="1"/>
</dbReference>
<protein>
    <recommendedName>
        <fullName evidence="18">Sensor histidine kinase</fullName>
    </recommendedName>
</protein>
<sequence>MKSYLLIVGTLIVVISALITLNVFFQQSLQMDMAEQFNKQQLLLSKSIADSIKTYLYFIKQNVLHLSNMLSKQHIDNKKELHWLTDTSFRKKGIIETSLGIIDNKGSILFFDGDINILRPVIGDISKKAKNLGPNSTTIIETYHTVYIISSVYNMNTVRGIVFLSIKIDDLARNFVSDIKSGTRGYAWIIDKDGTLLYHPTQPGMVGGNIYRAGPDCFKCHVNFDLEKKILEGKAENFGRYIAPSGEDKVIAFSAVSIDNLSWIIAVSAPYSEVTSVTRHSMKLYSYLIISIFITTSIISTLLIVFNKKRIKAEEVAKRKEELEKYAVELENRVNERTAELISEKEKLNTIVSTIGGGIVLLDNRGKIKWSNKKIVEMVGHEIVGMSCEDLCSDCSILFDTKSKDINTAIMSNLFGQKGKYFQVTNAPIKGINNEVHGYIRFIQDVTEIKKMEEQIIHSEKLASIGRLAAGIAHEIGNPLTSIFSFVQILREMEDDEFKKESLETIYFHINRISEILKQLSGFSKMPVGEPKECQINEIIEASTNLIQYDKKAKNINIVKELSPSLPLITIDGNQLSQVFVNLTLNAIDAMPDGGTLTIKSMMRKDNIVIQFKDTGTGIAQEELPKIFDPFYTTKEKGTGLGLAVSYNIIKKMNGTLTVESELGKGTTFIITIPISAPSTERTTRT</sequence>
<evidence type="ECO:0000259" key="16">
    <source>
        <dbReference type="PROSITE" id="PS50113"/>
    </source>
</evidence>
<keyword evidence="11 13" id="KW-0472">Membrane</keyword>
<dbReference type="Pfam" id="PF00512">
    <property type="entry name" value="HisKA"/>
    <property type="match status" value="1"/>
</dbReference>
<evidence type="ECO:0000256" key="8">
    <source>
        <dbReference type="ARBA" id="ARBA00022840"/>
    </source>
</evidence>
<dbReference type="SUPFAM" id="SSF55874">
    <property type="entry name" value="ATPase domain of HSP90 chaperone/DNA topoisomerase II/histidine kinase"/>
    <property type="match status" value="1"/>
</dbReference>
<accession>A0A5J4L1K2</accession>
<dbReference type="EMBL" id="BLAB01000001">
    <property type="protein sequence ID" value="GER92710.1"/>
    <property type="molecule type" value="Genomic_DNA"/>
</dbReference>
<dbReference type="InterPro" id="IPR000014">
    <property type="entry name" value="PAS"/>
</dbReference>
<dbReference type="InterPro" id="IPR003594">
    <property type="entry name" value="HATPase_dom"/>
</dbReference>
<evidence type="ECO:0000256" key="11">
    <source>
        <dbReference type="ARBA" id="ARBA00023136"/>
    </source>
</evidence>
<evidence type="ECO:0000256" key="13">
    <source>
        <dbReference type="SAM" id="Phobius"/>
    </source>
</evidence>
<dbReference type="Gene3D" id="1.10.287.130">
    <property type="match status" value="1"/>
</dbReference>
<dbReference type="Gene3D" id="3.30.450.20">
    <property type="entry name" value="PAS domain"/>
    <property type="match status" value="2"/>
</dbReference>
<dbReference type="SMART" id="SM00091">
    <property type="entry name" value="PAS"/>
    <property type="match status" value="1"/>
</dbReference>
<keyword evidence="10" id="KW-0902">Two-component regulatory system</keyword>
<proteinExistence type="predicted"/>
<dbReference type="SMART" id="SM00387">
    <property type="entry name" value="HATPase_c"/>
    <property type="match status" value="1"/>
</dbReference>
<dbReference type="GO" id="GO:0005524">
    <property type="term" value="F:ATP binding"/>
    <property type="evidence" value="ECO:0007669"/>
    <property type="project" value="UniProtKB-KW"/>
</dbReference>
<organism evidence="17">
    <name type="scientific">hot springs metagenome</name>
    <dbReference type="NCBI Taxonomy" id="433727"/>
    <lineage>
        <taxon>unclassified sequences</taxon>
        <taxon>metagenomes</taxon>
        <taxon>ecological metagenomes</taxon>
    </lineage>
</organism>
<dbReference type="InterPro" id="IPR004358">
    <property type="entry name" value="Sig_transdc_His_kin-like_C"/>
</dbReference>
<dbReference type="InterPro" id="IPR005467">
    <property type="entry name" value="His_kinase_dom"/>
</dbReference>
<keyword evidence="5 13" id="KW-0812">Transmembrane</keyword>
<comment type="subcellular location">
    <subcellularLocation>
        <location evidence="1">Cell membrane</location>
        <topology evidence="1">Multi-pass membrane protein</topology>
    </subcellularLocation>
</comment>
<keyword evidence="7" id="KW-0418">Kinase</keyword>
<dbReference type="AlphaFoldDB" id="A0A5J4L1K2"/>
<dbReference type="CDD" id="cd00130">
    <property type="entry name" value="PAS"/>
    <property type="match status" value="1"/>
</dbReference>
<keyword evidence="2" id="KW-1003">Cell membrane</keyword>